<dbReference type="GO" id="GO:0008168">
    <property type="term" value="F:methyltransferase activity"/>
    <property type="evidence" value="ECO:0007669"/>
    <property type="project" value="UniProtKB-KW"/>
</dbReference>
<keyword evidence="2" id="KW-0808">Transferase</keyword>
<organism evidence="2 3">
    <name type="scientific">Pedobacter hiemivivus</name>
    <dbReference type="NCBI Taxonomy" id="2530454"/>
    <lineage>
        <taxon>Bacteria</taxon>
        <taxon>Pseudomonadati</taxon>
        <taxon>Bacteroidota</taxon>
        <taxon>Sphingobacteriia</taxon>
        <taxon>Sphingobacteriales</taxon>
        <taxon>Sphingobacteriaceae</taxon>
        <taxon>Pedobacter</taxon>
    </lineage>
</organism>
<proteinExistence type="predicted"/>
<evidence type="ECO:0000313" key="2">
    <source>
        <dbReference type="EMBL" id="TKC62491.1"/>
    </source>
</evidence>
<name>A0A4U1GEH3_9SPHI</name>
<dbReference type="Proteomes" id="UP000309594">
    <property type="component" value="Unassembled WGS sequence"/>
</dbReference>
<dbReference type="Gene3D" id="3.40.50.150">
    <property type="entry name" value="Vaccinia Virus protein VP39"/>
    <property type="match status" value="1"/>
</dbReference>
<gene>
    <name evidence="2" type="ORF">FBD94_09760</name>
</gene>
<evidence type="ECO:0000259" key="1">
    <source>
        <dbReference type="Pfam" id="PF13649"/>
    </source>
</evidence>
<keyword evidence="2" id="KW-0489">Methyltransferase</keyword>
<dbReference type="Pfam" id="PF13649">
    <property type="entry name" value="Methyltransf_25"/>
    <property type="match status" value="1"/>
</dbReference>
<comment type="caution">
    <text evidence="2">The sequence shown here is derived from an EMBL/GenBank/DDBJ whole genome shotgun (WGS) entry which is preliminary data.</text>
</comment>
<sequence>MDTQMRLYWEAYSENFTTDDLIRGLHNPLRDYENEFVDGAIVDIGCGQTAFLFDYISTNRKLIGIDNEQFQLDQLKKRLDALPNIDTNIELLNLTLLSDTLPSETYSVVFLANILHFFNLAQCRDIINQLKLNLVSGSFIYVWAHSDKYYMNDSSNPENNDYFKHYFTLADLDGLFIPSGFERLLYSETERLFSKKEMQTQEKWLEKHLDHLEIFDESERESIKEEHLINNPEADIIGIYRLL</sequence>
<dbReference type="RefSeq" id="WP_136880072.1">
    <property type="nucleotide sequence ID" value="NZ_SWDX01000003.1"/>
</dbReference>
<evidence type="ECO:0000313" key="3">
    <source>
        <dbReference type="Proteomes" id="UP000309594"/>
    </source>
</evidence>
<dbReference type="EMBL" id="SWDX01000003">
    <property type="protein sequence ID" value="TKC62491.1"/>
    <property type="molecule type" value="Genomic_DNA"/>
</dbReference>
<dbReference type="GO" id="GO:0032259">
    <property type="term" value="P:methylation"/>
    <property type="evidence" value="ECO:0007669"/>
    <property type="project" value="UniProtKB-KW"/>
</dbReference>
<accession>A0A4U1GEH3</accession>
<dbReference type="InterPro" id="IPR029063">
    <property type="entry name" value="SAM-dependent_MTases_sf"/>
</dbReference>
<dbReference type="AlphaFoldDB" id="A0A4U1GEH3"/>
<dbReference type="InterPro" id="IPR041698">
    <property type="entry name" value="Methyltransf_25"/>
</dbReference>
<reference evidence="2 3" key="1">
    <citation type="submission" date="2019-04" db="EMBL/GenBank/DDBJ databases">
        <title>Pedobacter sp. RP-1-16 sp. nov., isolated from Arctic soil.</title>
        <authorList>
            <person name="Dahal R.H."/>
            <person name="Kim D.-U."/>
        </authorList>
    </citation>
    <scope>NUCLEOTIDE SEQUENCE [LARGE SCALE GENOMIC DNA]</scope>
    <source>
        <strain evidence="2 3">RP-1-16</strain>
    </source>
</reference>
<protein>
    <submittedName>
        <fullName evidence="2">Class I SAM-dependent methyltransferase</fullName>
    </submittedName>
</protein>
<feature type="domain" description="Methyltransferase" evidence="1">
    <location>
        <begin position="41"/>
        <end position="131"/>
    </location>
</feature>
<dbReference type="SUPFAM" id="SSF53335">
    <property type="entry name" value="S-adenosyl-L-methionine-dependent methyltransferases"/>
    <property type="match status" value="1"/>
</dbReference>